<dbReference type="InterPro" id="IPR004408">
    <property type="entry name" value="Biotin_CoA_COase_ligase"/>
</dbReference>
<dbReference type="CDD" id="cd16442">
    <property type="entry name" value="BPL"/>
    <property type="match status" value="1"/>
</dbReference>
<keyword evidence="4 5" id="KW-0092">Biotin</keyword>
<dbReference type="InterPro" id="IPR008988">
    <property type="entry name" value="Transcriptional_repressor_C"/>
</dbReference>
<dbReference type="GO" id="GO:0005524">
    <property type="term" value="F:ATP binding"/>
    <property type="evidence" value="ECO:0007669"/>
    <property type="project" value="UniProtKB-UniRule"/>
</dbReference>
<comment type="caution">
    <text evidence="7">The sequence shown here is derived from an EMBL/GenBank/DDBJ whole genome shotgun (WGS) entry which is preliminary data.</text>
</comment>
<dbReference type="AlphaFoldDB" id="A0A9X4H2W7"/>
<dbReference type="GO" id="GO:0016740">
    <property type="term" value="F:transferase activity"/>
    <property type="evidence" value="ECO:0007669"/>
    <property type="project" value="UniProtKB-ARBA"/>
</dbReference>
<comment type="catalytic activity">
    <reaction evidence="5">
        <text>biotin + L-lysyl-[protein] + ATP = N(6)-biotinyl-L-lysyl-[protein] + AMP + diphosphate + H(+)</text>
        <dbReference type="Rhea" id="RHEA:11756"/>
        <dbReference type="Rhea" id="RHEA-COMP:9752"/>
        <dbReference type="Rhea" id="RHEA-COMP:10505"/>
        <dbReference type="ChEBI" id="CHEBI:15378"/>
        <dbReference type="ChEBI" id="CHEBI:29969"/>
        <dbReference type="ChEBI" id="CHEBI:30616"/>
        <dbReference type="ChEBI" id="CHEBI:33019"/>
        <dbReference type="ChEBI" id="CHEBI:57586"/>
        <dbReference type="ChEBI" id="CHEBI:83144"/>
        <dbReference type="ChEBI" id="CHEBI:456215"/>
        <dbReference type="EC" id="6.3.4.15"/>
    </reaction>
</comment>
<keyword evidence="5" id="KW-0804">Transcription</keyword>
<dbReference type="PANTHER" id="PTHR12835:SF5">
    <property type="entry name" value="BIOTIN--PROTEIN LIGASE"/>
    <property type="match status" value="1"/>
</dbReference>
<keyword evidence="1 5" id="KW-0436">Ligase</keyword>
<feature type="domain" description="BPL/LPL catalytic" evidence="6">
    <location>
        <begin position="70"/>
        <end position="261"/>
    </location>
</feature>
<keyword evidence="2 5" id="KW-0547">Nucleotide-binding</keyword>
<dbReference type="SUPFAM" id="SSF50037">
    <property type="entry name" value="C-terminal domain of transcriptional repressors"/>
    <property type="match status" value="1"/>
</dbReference>
<dbReference type="InterPro" id="IPR013196">
    <property type="entry name" value="HTH_11"/>
</dbReference>
<feature type="binding site" evidence="5">
    <location>
        <position position="117"/>
    </location>
    <ligand>
        <name>biotin</name>
        <dbReference type="ChEBI" id="CHEBI:57586"/>
    </ligand>
</feature>
<dbReference type="PROSITE" id="PS51733">
    <property type="entry name" value="BPL_LPL_CATALYTIC"/>
    <property type="match status" value="1"/>
</dbReference>
<comment type="caution">
    <text evidence="5">Lacks conserved residue(s) required for the propagation of feature annotation.</text>
</comment>
<dbReference type="GO" id="GO:0006355">
    <property type="term" value="P:regulation of DNA-templated transcription"/>
    <property type="evidence" value="ECO:0007669"/>
    <property type="project" value="UniProtKB-UniRule"/>
</dbReference>
<dbReference type="InterPro" id="IPR036390">
    <property type="entry name" value="WH_DNA-bd_sf"/>
</dbReference>
<feature type="binding site" evidence="5">
    <location>
        <position position="188"/>
    </location>
    <ligand>
        <name>biotin</name>
        <dbReference type="ChEBI" id="CHEBI:57586"/>
    </ligand>
</feature>
<dbReference type="HAMAP" id="MF_00978">
    <property type="entry name" value="Bifunct_BirA"/>
    <property type="match status" value="1"/>
</dbReference>
<feature type="DNA-binding region" description="H-T-H motif" evidence="5">
    <location>
        <begin position="22"/>
        <end position="41"/>
    </location>
</feature>
<feature type="binding site" evidence="5">
    <location>
        <begin position="93"/>
        <end position="95"/>
    </location>
    <ligand>
        <name>biotin</name>
        <dbReference type="ChEBI" id="CHEBI:57586"/>
    </ligand>
</feature>
<dbReference type="InterPro" id="IPR030855">
    <property type="entry name" value="Bifunct_BirA"/>
</dbReference>
<dbReference type="Gene3D" id="2.30.30.100">
    <property type="match status" value="1"/>
</dbReference>
<keyword evidence="8" id="KW-1185">Reference proteome</keyword>
<dbReference type="InterPro" id="IPR011991">
    <property type="entry name" value="ArsR-like_HTH"/>
</dbReference>
<dbReference type="GO" id="GO:0005737">
    <property type="term" value="C:cytoplasm"/>
    <property type="evidence" value="ECO:0007669"/>
    <property type="project" value="TreeGrafter"/>
</dbReference>
<dbReference type="GO" id="GO:0003677">
    <property type="term" value="F:DNA binding"/>
    <property type="evidence" value="ECO:0007669"/>
    <property type="project" value="UniProtKB-UniRule"/>
</dbReference>
<dbReference type="InterPro" id="IPR004143">
    <property type="entry name" value="BPL_LPL_catalytic"/>
</dbReference>
<evidence type="ECO:0000256" key="4">
    <source>
        <dbReference type="ARBA" id="ARBA00023267"/>
    </source>
</evidence>
<evidence type="ECO:0000256" key="2">
    <source>
        <dbReference type="ARBA" id="ARBA00022741"/>
    </source>
</evidence>
<evidence type="ECO:0000256" key="5">
    <source>
        <dbReference type="HAMAP-Rule" id="MF_00978"/>
    </source>
</evidence>
<evidence type="ECO:0000256" key="1">
    <source>
        <dbReference type="ARBA" id="ARBA00022598"/>
    </source>
</evidence>
<dbReference type="GO" id="GO:0009249">
    <property type="term" value="P:protein lipoylation"/>
    <property type="evidence" value="ECO:0007669"/>
    <property type="project" value="UniProtKB-ARBA"/>
</dbReference>
<dbReference type="NCBIfam" id="TIGR00121">
    <property type="entry name" value="birA_ligase"/>
    <property type="match status" value="1"/>
</dbReference>
<keyword evidence="3 5" id="KW-0067">ATP-binding</keyword>
<dbReference type="Proteomes" id="UP001154312">
    <property type="component" value="Unassembled WGS sequence"/>
</dbReference>
<dbReference type="InterPro" id="IPR045864">
    <property type="entry name" value="aa-tRNA-synth_II/BPL/LPL"/>
</dbReference>
<organism evidence="7 8">
    <name type="scientific">Pelotomaculum isophthalicicum JI</name>
    <dbReference type="NCBI Taxonomy" id="947010"/>
    <lineage>
        <taxon>Bacteria</taxon>
        <taxon>Bacillati</taxon>
        <taxon>Bacillota</taxon>
        <taxon>Clostridia</taxon>
        <taxon>Eubacteriales</taxon>
        <taxon>Desulfotomaculaceae</taxon>
        <taxon>Pelotomaculum</taxon>
    </lineage>
</organism>
<keyword evidence="5" id="KW-0678">Repressor</keyword>
<keyword evidence="5" id="KW-0805">Transcription regulation</keyword>
<sequence length="326" mass="36556">MVILKRAILRLLKEFRPEYVSGEDICKKFNVTRTAVWKHIQALREDGYEIEARPRAGYSLVSVPDRLYAEEILDGLNSKFFGHEVYYYDSVSSTNDVAKELALQGARDGSLVVAEEQTGGKGRLGREWYSPKYKDIKFSLLLYPPVNPSEASQVTMVTAVAMALAVRKKTGVPAGIKWPNDLLVEGRKICGILTEMSAELDKINYLVVGAGLNVNQELADFPEEVRDIATSLKVEKGVELARVSLLQAILEEYEQWYMLWLEQGFSVILAKWKELSVSLHCPVRIHTLNKSWEGWAEDVDADGALLLRLPDGGLQRLIAGDVSLRV</sequence>
<dbReference type="PANTHER" id="PTHR12835">
    <property type="entry name" value="BIOTIN PROTEIN LIGASE"/>
    <property type="match status" value="1"/>
</dbReference>
<dbReference type="EC" id="6.3.4.15" evidence="5"/>
<dbReference type="Gene3D" id="1.10.10.10">
    <property type="entry name" value="Winged helix-like DNA-binding domain superfamily/Winged helix DNA-binding domain"/>
    <property type="match status" value="1"/>
</dbReference>
<protein>
    <recommendedName>
        <fullName evidence="5">Bifunctional ligase/repressor BirA</fullName>
    </recommendedName>
    <alternativeName>
        <fullName evidence="5">Biotin--[acetyl-CoA-carboxylase] ligase</fullName>
        <ecNumber evidence="5">6.3.4.15</ecNumber>
    </alternativeName>
    <alternativeName>
        <fullName evidence="5">Biotin--protein ligase</fullName>
    </alternativeName>
    <alternativeName>
        <fullName evidence="5">Biotin-[acetyl-CoA carboxylase] synthetase</fullName>
    </alternativeName>
</protein>
<dbReference type="CDD" id="cd00090">
    <property type="entry name" value="HTH_ARSR"/>
    <property type="match status" value="1"/>
</dbReference>
<gene>
    <name evidence="5" type="primary">birA</name>
    <name evidence="7" type="ORF">L7E55_12905</name>
</gene>
<evidence type="ECO:0000313" key="8">
    <source>
        <dbReference type="Proteomes" id="UP001154312"/>
    </source>
</evidence>
<dbReference type="GO" id="GO:0004077">
    <property type="term" value="F:biotin--[biotin carboxyl-carrier protein] ligase activity"/>
    <property type="evidence" value="ECO:0007669"/>
    <property type="project" value="UniProtKB-UniRule"/>
</dbReference>
<dbReference type="RefSeq" id="WP_277444710.1">
    <property type="nucleotide sequence ID" value="NZ_JAKOAV010000026.1"/>
</dbReference>
<reference evidence="7" key="1">
    <citation type="submission" date="2022-02" db="EMBL/GenBank/DDBJ databases">
        <authorList>
            <person name="Leng L."/>
        </authorList>
    </citation>
    <scope>NUCLEOTIDE SEQUENCE</scope>
    <source>
        <strain evidence="7">JI</strain>
    </source>
</reference>
<comment type="function">
    <text evidence="5">Acts both as a biotin--[acetyl-CoA-carboxylase] ligase and a repressor.</text>
</comment>
<dbReference type="Pfam" id="PF02237">
    <property type="entry name" value="BPL_C"/>
    <property type="match status" value="1"/>
</dbReference>
<evidence type="ECO:0000256" key="3">
    <source>
        <dbReference type="ARBA" id="ARBA00022840"/>
    </source>
</evidence>
<dbReference type="Gene3D" id="3.30.930.10">
    <property type="entry name" value="Bira Bifunctional Protein, Domain 2"/>
    <property type="match status" value="1"/>
</dbReference>
<dbReference type="SUPFAM" id="SSF46785">
    <property type="entry name" value="Winged helix' DNA-binding domain"/>
    <property type="match status" value="1"/>
</dbReference>
<dbReference type="Pfam" id="PF03099">
    <property type="entry name" value="BPL_LplA_LipB"/>
    <property type="match status" value="1"/>
</dbReference>
<evidence type="ECO:0000259" key="6">
    <source>
        <dbReference type="PROSITE" id="PS51733"/>
    </source>
</evidence>
<name>A0A9X4H2W7_9FIRM</name>
<evidence type="ECO:0000313" key="7">
    <source>
        <dbReference type="EMBL" id="MDF9409246.1"/>
    </source>
</evidence>
<accession>A0A9X4H2W7</accession>
<dbReference type="InterPro" id="IPR003142">
    <property type="entry name" value="BPL_C"/>
</dbReference>
<dbReference type="Pfam" id="PF08279">
    <property type="entry name" value="HTH_11"/>
    <property type="match status" value="1"/>
</dbReference>
<dbReference type="SUPFAM" id="SSF55681">
    <property type="entry name" value="Class II aaRS and biotin synthetases"/>
    <property type="match status" value="1"/>
</dbReference>
<keyword evidence="5" id="KW-0238">DNA-binding</keyword>
<dbReference type="InterPro" id="IPR036388">
    <property type="entry name" value="WH-like_DNA-bd_sf"/>
</dbReference>
<dbReference type="EMBL" id="JAKOAV010000026">
    <property type="protein sequence ID" value="MDF9409246.1"/>
    <property type="molecule type" value="Genomic_DNA"/>
</dbReference>
<proteinExistence type="inferred from homology"/>
<comment type="similarity">
    <text evidence="5">Belongs to the biotin--protein ligase family.</text>
</comment>